<dbReference type="Pfam" id="PF01569">
    <property type="entry name" value="PAP2"/>
    <property type="match status" value="1"/>
</dbReference>
<dbReference type="Proteomes" id="UP000002430">
    <property type="component" value="Chromosome"/>
</dbReference>
<dbReference type="CDD" id="cd03394">
    <property type="entry name" value="PAP2_like_5"/>
    <property type="match status" value="1"/>
</dbReference>
<dbReference type="KEGG" id="lip:LI0288"/>
<organism evidence="2 3">
    <name type="scientific">Lawsonia intracellularis (strain PHE/MN1-00)</name>
    <dbReference type="NCBI Taxonomy" id="363253"/>
    <lineage>
        <taxon>Bacteria</taxon>
        <taxon>Pseudomonadati</taxon>
        <taxon>Thermodesulfobacteriota</taxon>
        <taxon>Desulfovibrionia</taxon>
        <taxon>Desulfovibrionales</taxon>
        <taxon>Desulfovibrionaceae</taxon>
        <taxon>Lawsonia</taxon>
    </lineage>
</organism>
<name>Q1MRN2_LAWIP</name>
<sequence>MNNQKYKKNIQKNIEYHSSAEKTQKISAKSTLPYPQKIADPPIHSFLQMTSVAIPLIVGGLFLNNSRAEKNIHNLRNDYVPKFNFHYEDYLQFAPGAAMLGLKLGGLEGRSSWARMLFADAISIGLMLPTVEIIKVHTKKKRPTGSSHQSFPSGHTANAFMLATMLHKEYGETHNRWYSILGYTAATATAIGRQLNNRHWLSDTMVGAGIGIMSTEIGYLLTDLIFEDKGIIRPIREPKTIDKNRKPSFLGLYAGINQMSGKTKIDSVEISTGTGANVGIEGALFFNPYIGVGGKFSAANLPILKDGKLQKERYIDILSGYGGLYFSYPLTRRIGLGSKVLAGYNYYRQSKSLPSSSIKIGGKKGLGICTGASIHILANDSLSVSCFLDYNFIQSPLPKDKKLRATQTLGLSTNIAF</sequence>
<dbReference type="AlphaFoldDB" id="Q1MRN2"/>
<dbReference type="HOGENOM" id="CLU_036394_0_0_7"/>
<evidence type="ECO:0000313" key="2">
    <source>
        <dbReference type="EMBL" id="CAJ54344.1"/>
    </source>
</evidence>
<gene>
    <name evidence="2" type="ordered locus">LI0288</name>
</gene>
<dbReference type="PANTHER" id="PTHR14969">
    <property type="entry name" value="SPHINGOSINE-1-PHOSPHATE PHOSPHOHYDROLASE"/>
    <property type="match status" value="1"/>
</dbReference>
<dbReference type="STRING" id="363253.LI0288"/>
<dbReference type="eggNOG" id="COG0671">
    <property type="taxonomic scope" value="Bacteria"/>
</dbReference>
<proteinExistence type="predicted"/>
<evidence type="ECO:0000313" key="3">
    <source>
        <dbReference type="Proteomes" id="UP000002430"/>
    </source>
</evidence>
<keyword evidence="3" id="KW-1185">Reference proteome</keyword>
<dbReference type="Gene3D" id="1.20.144.10">
    <property type="entry name" value="Phosphatidic acid phosphatase type 2/haloperoxidase"/>
    <property type="match status" value="1"/>
</dbReference>
<dbReference type="InterPro" id="IPR036938">
    <property type="entry name" value="PAP2/HPO_sf"/>
</dbReference>
<protein>
    <submittedName>
        <fullName evidence="2">PAP2 superfamily protein</fullName>
    </submittedName>
</protein>
<dbReference type="EMBL" id="AM180252">
    <property type="protein sequence ID" value="CAJ54344.1"/>
    <property type="molecule type" value="Genomic_DNA"/>
</dbReference>
<dbReference type="RefSeq" id="WP_011526373.1">
    <property type="nucleotide sequence ID" value="NC_008011.1"/>
</dbReference>
<evidence type="ECO:0000259" key="1">
    <source>
        <dbReference type="Pfam" id="PF01569"/>
    </source>
</evidence>
<dbReference type="SUPFAM" id="SSF48317">
    <property type="entry name" value="Acid phosphatase/Vanadium-dependent haloperoxidase"/>
    <property type="match status" value="1"/>
</dbReference>
<feature type="domain" description="Phosphatidic acid phosphatase type 2/haloperoxidase" evidence="1">
    <location>
        <begin position="143"/>
        <end position="218"/>
    </location>
</feature>
<accession>Q1MRN2</accession>
<dbReference type="PANTHER" id="PTHR14969:SF13">
    <property type="entry name" value="AT30094P"/>
    <property type="match status" value="1"/>
</dbReference>
<reference evidence="2 3" key="1">
    <citation type="submission" date="2005-11" db="EMBL/GenBank/DDBJ databases">
        <title>The complete genome sequence of Lawsonia intracellularis: the causative agent of proliferative enteropathy.</title>
        <authorList>
            <person name="Kaur K."/>
            <person name="Zhang Q."/>
            <person name="Beckler D."/>
            <person name="Munir S."/>
            <person name="Li L."/>
            <person name="Kinsley K."/>
            <person name="Herron L."/>
            <person name="Peterson A."/>
            <person name="May B."/>
            <person name="Singh S."/>
            <person name="Gebhart C."/>
            <person name="Kapur V."/>
        </authorList>
    </citation>
    <scope>NUCLEOTIDE SEQUENCE [LARGE SCALE GENOMIC DNA]</scope>
    <source>
        <strain evidence="2 3">PHE/MN1-00</strain>
    </source>
</reference>
<dbReference type="InterPro" id="IPR000326">
    <property type="entry name" value="PAP2/HPO"/>
</dbReference>